<dbReference type="InterPro" id="IPR035994">
    <property type="entry name" value="Nucleoside_phosphorylase_sf"/>
</dbReference>
<dbReference type="Gene3D" id="3.40.50.1580">
    <property type="entry name" value="Nucleoside phosphorylase domain"/>
    <property type="match status" value="1"/>
</dbReference>
<feature type="non-terminal residue" evidence="5">
    <location>
        <position position="1"/>
    </location>
</feature>
<dbReference type="InterPro" id="IPR010044">
    <property type="entry name" value="MTAP"/>
</dbReference>
<keyword evidence="3" id="KW-0660">Purine salvage</keyword>
<evidence type="ECO:0000313" key="6">
    <source>
        <dbReference type="Proteomes" id="UP000271087"/>
    </source>
</evidence>
<dbReference type="PANTHER" id="PTHR42679:SF2">
    <property type="entry name" value="S-METHYL-5'-THIOADENOSINE PHOSPHORYLASE"/>
    <property type="match status" value="1"/>
</dbReference>
<feature type="domain" description="Nucleoside phosphorylase" evidence="4">
    <location>
        <begin position="15"/>
        <end position="115"/>
    </location>
</feature>
<evidence type="ECO:0000256" key="3">
    <source>
        <dbReference type="ARBA" id="ARBA00022726"/>
    </source>
</evidence>
<evidence type="ECO:0000256" key="1">
    <source>
        <dbReference type="ARBA" id="ARBA00022676"/>
    </source>
</evidence>
<organism evidence="5 6">
    <name type="scientific">Onchocerca ochengi</name>
    <name type="common">Filarial nematode worm</name>
    <dbReference type="NCBI Taxonomy" id="42157"/>
    <lineage>
        <taxon>Eukaryota</taxon>
        <taxon>Metazoa</taxon>
        <taxon>Ecdysozoa</taxon>
        <taxon>Nematoda</taxon>
        <taxon>Chromadorea</taxon>
        <taxon>Rhabditida</taxon>
        <taxon>Spirurina</taxon>
        <taxon>Spiruromorpha</taxon>
        <taxon>Filarioidea</taxon>
        <taxon>Onchocercidae</taxon>
        <taxon>Onchocerca</taxon>
    </lineage>
</organism>
<accession>A0A3P7KR72</accession>
<dbReference type="Pfam" id="PF01048">
    <property type="entry name" value="PNP_UDP_1"/>
    <property type="match status" value="1"/>
</dbReference>
<dbReference type="GO" id="GO:0019509">
    <property type="term" value="P:L-methionine salvage from methylthioadenosine"/>
    <property type="evidence" value="ECO:0007669"/>
    <property type="project" value="TreeGrafter"/>
</dbReference>
<evidence type="ECO:0000313" key="5">
    <source>
        <dbReference type="EMBL" id="VDM99927.1"/>
    </source>
</evidence>
<proteinExistence type="predicted"/>
<dbReference type="GO" id="GO:0006166">
    <property type="term" value="P:purine ribonucleoside salvage"/>
    <property type="evidence" value="ECO:0007669"/>
    <property type="project" value="UniProtKB-KW"/>
</dbReference>
<dbReference type="GO" id="GO:0005829">
    <property type="term" value="C:cytosol"/>
    <property type="evidence" value="ECO:0007669"/>
    <property type="project" value="TreeGrafter"/>
</dbReference>
<reference evidence="5 6" key="1">
    <citation type="submission" date="2018-08" db="EMBL/GenBank/DDBJ databases">
        <authorList>
            <person name="Laetsch R D."/>
            <person name="Stevens L."/>
            <person name="Kumar S."/>
            <person name="Blaxter L. M."/>
        </authorList>
    </citation>
    <scope>NUCLEOTIDE SEQUENCE [LARGE SCALE GENOMIC DNA]</scope>
</reference>
<keyword evidence="1" id="KW-0328">Glycosyltransferase</keyword>
<evidence type="ECO:0000256" key="2">
    <source>
        <dbReference type="ARBA" id="ARBA00022679"/>
    </source>
</evidence>
<dbReference type="OrthoDB" id="431409at2759"/>
<dbReference type="EMBL" id="UYRW01011851">
    <property type="protein sequence ID" value="VDM99927.1"/>
    <property type="molecule type" value="Genomic_DNA"/>
</dbReference>
<dbReference type="Proteomes" id="UP000271087">
    <property type="component" value="Unassembled WGS sequence"/>
</dbReference>
<keyword evidence="6" id="KW-1185">Reference proteome</keyword>
<evidence type="ECO:0000259" key="4">
    <source>
        <dbReference type="Pfam" id="PF01048"/>
    </source>
</evidence>
<dbReference type="PANTHER" id="PTHR42679">
    <property type="entry name" value="S-METHYL-5'-THIOADENOSINE PHOSPHORYLASE"/>
    <property type="match status" value="1"/>
</dbReference>
<dbReference type="SUPFAM" id="SSF53167">
    <property type="entry name" value="Purine and uridine phosphorylases"/>
    <property type="match status" value="1"/>
</dbReference>
<keyword evidence="2" id="KW-0808">Transferase</keyword>
<name>A0A3P7KR72_ONCOC</name>
<gene>
    <name evidence="5" type="ORF">NOO_LOCUS12750</name>
</gene>
<sequence>TYKREVTFHDGKDGHPKGVCHIPMYPAYNEKLRQVLITSAEELKYKFFKTGTAICIEGPRYSSRAESELYRSWNADIVNMTVCPEVYLAKELGIPFATTAIVTDYDCWREDEKTILRYQLIWWLKECENLRTELKRSSLQQSKKLEQWTGEMK</sequence>
<protein>
    <recommendedName>
        <fullName evidence="4">Nucleoside phosphorylase domain-containing protein</fullName>
    </recommendedName>
</protein>
<dbReference type="InterPro" id="IPR000845">
    <property type="entry name" value="Nucleoside_phosphorylase_d"/>
</dbReference>
<dbReference type="GO" id="GO:0017061">
    <property type="term" value="F:S-methyl-5-thioadenosine phosphorylase activity"/>
    <property type="evidence" value="ECO:0007669"/>
    <property type="project" value="InterPro"/>
</dbReference>
<dbReference type="AlphaFoldDB" id="A0A3P7KR72"/>